<dbReference type="RefSeq" id="WP_078485549.1">
    <property type="nucleotide sequence ID" value="NZ_MPRJ01000001.1"/>
</dbReference>
<evidence type="ECO:0000313" key="3">
    <source>
        <dbReference type="Proteomes" id="UP000190896"/>
    </source>
</evidence>
<name>A0A1T2KYU7_9GAMM</name>
<accession>A0A1T2KYU7</accession>
<dbReference type="Proteomes" id="UP000190896">
    <property type="component" value="Unassembled WGS sequence"/>
</dbReference>
<dbReference type="Gene3D" id="3.30.110.170">
    <property type="entry name" value="Protein of unknown function (DUF541), domain 1"/>
    <property type="match status" value="1"/>
</dbReference>
<dbReference type="InterPro" id="IPR007497">
    <property type="entry name" value="SIMPL/DUF541"/>
</dbReference>
<organism evidence="2 3">
    <name type="scientific">Solemya velesiana gill symbiont</name>
    <dbReference type="NCBI Taxonomy" id="1918948"/>
    <lineage>
        <taxon>Bacteria</taxon>
        <taxon>Pseudomonadati</taxon>
        <taxon>Pseudomonadota</taxon>
        <taxon>Gammaproteobacteria</taxon>
        <taxon>sulfur-oxidizing symbionts</taxon>
    </lineage>
</organism>
<keyword evidence="1" id="KW-0732">Signal</keyword>
<sequence length="235" mass="25310">MNGKIAALLATLAISAPLGADTAPLTYDRIHLSANTGQEVDNDTLVAILFAQREGRDASKAAREVNTLVSRAIDKAKLTPDIKSRTLDYTTTPIYSKSSSFSGGSKITGWRVKQSLRLESRNATGLSALLGKLQEELALGNIQYTVSPERREAAEDRLISDAIAKFKRRATLISGEMGSRGYRVVEMHINTSGASPRPLQVRAMAMEMKSAAPPVLEAGTQRIQVSVTGSIELKP</sequence>
<reference evidence="2 3" key="1">
    <citation type="submission" date="2016-11" db="EMBL/GenBank/DDBJ databases">
        <title>Mixed transmission modes and dynamic genome evolution in an obligate animal-bacterial symbiosis.</title>
        <authorList>
            <person name="Russell S.L."/>
            <person name="Corbett-Detig R.B."/>
            <person name="Cavanaugh C.M."/>
        </authorList>
    </citation>
    <scope>NUCLEOTIDE SEQUENCE [LARGE SCALE GENOMIC DNA]</scope>
    <source>
        <strain evidence="2">Se-Cadez</strain>
    </source>
</reference>
<evidence type="ECO:0000313" key="2">
    <source>
        <dbReference type="EMBL" id="OOZ37896.1"/>
    </source>
</evidence>
<protein>
    <recommendedName>
        <fullName evidence="4">SIMPL domain-containing protein</fullName>
    </recommendedName>
</protein>
<dbReference type="AlphaFoldDB" id="A0A1T2KYU7"/>
<dbReference type="PANTHER" id="PTHR34387:SF1">
    <property type="entry name" value="PERIPLASMIC IMMUNOGENIC PROTEIN"/>
    <property type="match status" value="1"/>
</dbReference>
<dbReference type="PANTHER" id="PTHR34387">
    <property type="entry name" value="SLR1258 PROTEIN"/>
    <property type="match status" value="1"/>
</dbReference>
<proteinExistence type="predicted"/>
<evidence type="ECO:0008006" key="4">
    <source>
        <dbReference type="Google" id="ProtNLM"/>
    </source>
</evidence>
<keyword evidence="3" id="KW-1185">Reference proteome</keyword>
<dbReference type="Gene3D" id="3.30.70.2970">
    <property type="entry name" value="Protein of unknown function (DUF541), domain 2"/>
    <property type="match status" value="1"/>
</dbReference>
<dbReference type="Pfam" id="PF04402">
    <property type="entry name" value="SIMPL"/>
    <property type="match status" value="1"/>
</dbReference>
<feature type="signal peptide" evidence="1">
    <location>
        <begin position="1"/>
        <end position="20"/>
    </location>
</feature>
<feature type="chain" id="PRO_5010533596" description="SIMPL domain-containing protein" evidence="1">
    <location>
        <begin position="21"/>
        <end position="235"/>
    </location>
</feature>
<gene>
    <name evidence="2" type="ORF">BOW51_00370</name>
</gene>
<dbReference type="OrthoDB" id="7062395at2"/>
<comment type="caution">
    <text evidence="2">The sequence shown here is derived from an EMBL/GenBank/DDBJ whole genome shotgun (WGS) entry which is preliminary data.</text>
</comment>
<dbReference type="EMBL" id="MPRJ01000001">
    <property type="protein sequence ID" value="OOZ37896.1"/>
    <property type="molecule type" value="Genomic_DNA"/>
</dbReference>
<evidence type="ECO:0000256" key="1">
    <source>
        <dbReference type="SAM" id="SignalP"/>
    </source>
</evidence>
<dbReference type="InterPro" id="IPR052022">
    <property type="entry name" value="26kDa_periplasmic_antigen"/>
</dbReference>
<dbReference type="GO" id="GO:0006974">
    <property type="term" value="P:DNA damage response"/>
    <property type="evidence" value="ECO:0007669"/>
    <property type="project" value="TreeGrafter"/>
</dbReference>